<feature type="compositionally biased region" description="Basic residues" evidence="1">
    <location>
        <begin position="148"/>
        <end position="158"/>
    </location>
</feature>
<feature type="region of interest" description="Disordered" evidence="1">
    <location>
        <begin position="133"/>
        <end position="172"/>
    </location>
</feature>
<organism evidence="2 3">
    <name type="scientific">Alternaria tenuissima</name>
    <dbReference type="NCBI Taxonomy" id="119927"/>
    <lineage>
        <taxon>Eukaryota</taxon>
        <taxon>Fungi</taxon>
        <taxon>Dikarya</taxon>
        <taxon>Ascomycota</taxon>
        <taxon>Pezizomycotina</taxon>
        <taxon>Dothideomycetes</taxon>
        <taxon>Pleosporomycetidae</taxon>
        <taxon>Pleosporales</taxon>
        <taxon>Pleosporineae</taxon>
        <taxon>Pleosporaceae</taxon>
        <taxon>Alternaria</taxon>
        <taxon>Alternaria sect. Alternaria</taxon>
        <taxon>Alternaria alternata complex</taxon>
    </lineage>
</organism>
<dbReference type="EMBL" id="PDXF01000203">
    <property type="protein sequence ID" value="RYN85197.1"/>
    <property type="molecule type" value="Genomic_DNA"/>
</dbReference>
<protein>
    <submittedName>
        <fullName evidence="2">Uncharacterized protein</fullName>
    </submittedName>
</protein>
<evidence type="ECO:0000313" key="2">
    <source>
        <dbReference type="EMBL" id="RYN85197.1"/>
    </source>
</evidence>
<dbReference type="Proteomes" id="UP000293195">
    <property type="component" value="Unassembled WGS sequence"/>
</dbReference>
<gene>
    <name evidence="2" type="ORF">AA0119_g13311</name>
</gene>
<comment type="caution">
    <text evidence="2">The sequence shown here is derived from an EMBL/GenBank/DDBJ whole genome shotgun (WGS) entry which is preliminary data.</text>
</comment>
<proteinExistence type="predicted"/>
<feature type="compositionally biased region" description="Basic and acidic residues" evidence="1">
    <location>
        <begin position="159"/>
        <end position="168"/>
    </location>
</feature>
<accession>A0ABY0FQR9</accession>
<evidence type="ECO:0000313" key="3">
    <source>
        <dbReference type="Proteomes" id="UP000293195"/>
    </source>
</evidence>
<sequence length="200" mass="23108">MTHDLISKSFQATGVWPMDADPVLQRFNNHLQQQDNEPGIGEQSYGNISHQLRKIFDAAVADKARFEAKRLSQGPHSLQVDNELLRLENAELRAEFDLMRSRPSKSTTLTTQEGDDWHGGAVFYSLKKLASERARAQDRSTGRSRLPITKKREKRKKKPAIERQERQKHLTGSALKKLREWLDNKRKLRRIARDNSALRN</sequence>
<keyword evidence="3" id="KW-1185">Reference proteome</keyword>
<evidence type="ECO:0000256" key="1">
    <source>
        <dbReference type="SAM" id="MobiDB-lite"/>
    </source>
</evidence>
<name>A0ABY0FQR9_9PLEO</name>
<reference evidence="3" key="1">
    <citation type="journal article" date="2019" name="bioRxiv">
        <title>Genomics, evolutionary history and diagnostics of the Alternaria alternata species group including apple and Asian pear pathotypes.</title>
        <authorList>
            <person name="Armitage A.D."/>
            <person name="Cockerton H.M."/>
            <person name="Sreenivasaprasad S."/>
            <person name="Woodhall J.W."/>
            <person name="Lane C.R."/>
            <person name="Harrison R.J."/>
            <person name="Clarkson J.P."/>
        </authorList>
    </citation>
    <scope>NUCLEOTIDE SEQUENCE [LARGE SCALE GENOMIC DNA]</scope>
    <source>
        <strain evidence="3">FERA 635</strain>
    </source>
</reference>